<dbReference type="Gene3D" id="3.10.110.10">
    <property type="entry name" value="Ubiquitin Conjugating Enzyme"/>
    <property type="match status" value="1"/>
</dbReference>
<organism evidence="7 8">
    <name type="scientific">Purpureocillium lilacinum</name>
    <name type="common">Paecilomyces lilacinus</name>
    <dbReference type="NCBI Taxonomy" id="33203"/>
    <lineage>
        <taxon>Eukaryota</taxon>
        <taxon>Fungi</taxon>
        <taxon>Dikarya</taxon>
        <taxon>Ascomycota</taxon>
        <taxon>Pezizomycotina</taxon>
        <taxon>Sordariomycetes</taxon>
        <taxon>Hypocreomycetidae</taxon>
        <taxon>Hypocreales</taxon>
        <taxon>Ophiocordycipitaceae</taxon>
        <taxon>Purpureocillium</taxon>
    </lineage>
</organism>
<dbReference type="EMBL" id="JAWRVI010000031">
    <property type="protein sequence ID" value="KAK4087502.1"/>
    <property type="molecule type" value="Genomic_DNA"/>
</dbReference>
<dbReference type="Pfam" id="PF00179">
    <property type="entry name" value="UQ_con"/>
    <property type="match status" value="1"/>
</dbReference>
<feature type="compositionally biased region" description="Low complexity" evidence="3">
    <location>
        <begin position="189"/>
        <end position="198"/>
    </location>
</feature>
<keyword evidence="4" id="KW-0472">Membrane</keyword>
<evidence type="ECO:0000256" key="1">
    <source>
        <dbReference type="ARBA" id="ARBA00008296"/>
    </source>
</evidence>
<keyword evidence="4" id="KW-1133">Transmembrane helix</keyword>
<proteinExistence type="inferred from homology"/>
<evidence type="ECO:0000313" key="8">
    <source>
        <dbReference type="Proteomes" id="UP001287286"/>
    </source>
</evidence>
<feature type="domain" description="UBC core" evidence="6">
    <location>
        <begin position="479"/>
        <end position="655"/>
    </location>
</feature>
<name>A0ABR0BU37_PURLI</name>
<dbReference type="InterPro" id="IPR054413">
    <property type="entry name" value="LSO1/2"/>
</dbReference>
<feature type="signal peptide" evidence="5">
    <location>
        <begin position="1"/>
        <end position="18"/>
    </location>
</feature>
<evidence type="ECO:0000259" key="6">
    <source>
        <dbReference type="PROSITE" id="PS50127"/>
    </source>
</evidence>
<evidence type="ECO:0000313" key="7">
    <source>
        <dbReference type="EMBL" id="KAK4087502.1"/>
    </source>
</evidence>
<dbReference type="SUPFAM" id="SSF54495">
    <property type="entry name" value="UBC-like"/>
    <property type="match status" value="1"/>
</dbReference>
<dbReference type="Proteomes" id="UP001287286">
    <property type="component" value="Unassembled WGS sequence"/>
</dbReference>
<evidence type="ECO:0000256" key="3">
    <source>
        <dbReference type="SAM" id="MobiDB-lite"/>
    </source>
</evidence>
<dbReference type="PANTHER" id="PTHR21680:SF0">
    <property type="entry name" value="COILED-COIL DOMAIN-CONTAINING PROTEIN 124"/>
    <property type="match status" value="1"/>
</dbReference>
<sequence>MTGFAAAHGAAFLSVAIAVTDLASRWHTTVPLGRWLHDGLGSIATDVTVLAPTRPRRESLRRRVMRGGLVLLMSSGAVFGWRRFRGFATRHFLNARTVAANRQQSTPFGRRTRLRTLAAHPSPARSDLASIPTRAATVRPTSTQSPNHRTKYTPCTHTRAREAAATVNMAGKKGENSKKVAGNARKAEAAAQKAAQADARQEAADAEKWQKGSKSNAKKEAEEAKKAEAARKKAEKEALLKEEEANTPGRAEPKKSKAPVKKSRGLDLSQLDGDGPSSALNATGIDNALDALSLTTGGGDDGKVDKHPERRFAAAFAKYEERRLAEMKADGSGTGLRLDQRKQRIRKEFDKSPENPFNQVTAAYNATRTDLDQIKAGEKAKIEKRLGHWPCIVSRPRAARGAPPSGSMSFDPAIPQCLCSDARAWQVQRPPAGSGRIAHRPLTAPPDGTSSSVFEIQSSSCVPGPPRDIMLTLDSLPSLRKQHLLSEFAGLKQACPEGIFVTITPGDPTLWSAVLFVRDGPYTQAVLRFQISFPDTYPRLPPLVLFSTDMFHPLITPLTTYMYTTDIQDNGTVSARDEERLPPGGFSLRHGFPQWFGRGRRAASSTRKVSGELPRSPVSEPGSKPPSTVCSPESEGNGRASYMRQPKQNISVYHILKYIRGAFDDETVLDSVPLEAAGNPGAWHAWRTHRRRLGKLPQEAASATEGERGVALDAGAPPSEGAHSAARRPGEWNWEGVWEDRVKKGIAASLSEPVLYGGSGAPDELIHFLPMEEQDVESIKDNVRRTLGTAP</sequence>
<evidence type="ECO:0000256" key="4">
    <source>
        <dbReference type="SAM" id="Phobius"/>
    </source>
</evidence>
<feature type="transmembrane region" description="Helical" evidence="4">
    <location>
        <begin position="64"/>
        <end position="81"/>
    </location>
</feature>
<feature type="compositionally biased region" description="Basic and acidic residues" evidence="3">
    <location>
        <begin position="199"/>
        <end position="210"/>
    </location>
</feature>
<keyword evidence="4" id="KW-0812">Transmembrane</keyword>
<keyword evidence="8" id="KW-1185">Reference proteome</keyword>
<dbReference type="CDD" id="cd23814">
    <property type="entry name" value="UEV_AKTIP"/>
    <property type="match status" value="1"/>
</dbReference>
<keyword evidence="5" id="KW-0732">Signal</keyword>
<evidence type="ECO:0000256" key="5">
    <source>
        <dbReference type="SAM" id="SignalP"/>
    </source>
</evidence>
<dbReference type="InterPro" id="IPR000608">
    <property type="entry name" value="UBC"/>
</dbReference>
<dbReference type="PANTHER" id="PTHR21680">
    <property type="entry name" value="COILED-COIL DOMAIN-CONTAINING PROTEIN 124"/>
    <property type="match status" value="1"/>
</dbReference>
<feature type="chain" id="PRO_5047206993" description="UBC core domain-containing protein" evidence="5">
    <location>
        <begin position="19"/>
        <end position="791"/>
    </location>
</feature>
<reference evidence="7 8" key="1">
    <citation type="journal article" date="2024" name="Microbiol. Resour. Announc.">
        <title>Genome annotations for the ascomycete fungi Trichoderma harzianum, Trichoderma aggressivum, and Purpureocillium lilacinum.</title>
        <authorList>
            <person name="Beijen E.P.W."/>
            <person name="Ohm R.A."/>
        </authorList>
    </citation>
    <scope>NUCLEOTIDE SEQUENCE [LARGE SCALE GENOMIC DNA]</scope>
    <source>
        <strain evidence="7 8">CBS 150709</strain>
    </source>
</reference>
<feature type="region of interest" description="Disordered" evidence="3">
    <location>
        <begin position="600"/>
        <end position="643"/>
    </location>
</feature>
<dbReference type="Pfam" id="PF06244">
    <property type="entry name" value="Ccdc124"/>
    <property type="match status" value="1"/>
</dbReference>
<keyword evidence="2" id="KW-0175">Coiled coil</keyword>
<comment type="similarity">
    <text evidence="1">Belongs to the CCDC124 family.</text>
</comment>
<accession>A0ABR0BU37</accession>
<gene>
    <name evidence="7" type="ORF">Purlil1_8092</name>
</gene>
<dbReference type="Pfam" id="PF22048">
    <property type="entry name" value="LSO1_2-like"/>
    <property type="match status" value="1"/>
</dbReference>
<evidence type="ECO:0000256" key="2">
    <source>
        <dbReference type="ARBA" id="ARBA00023054"/>
    </source>
</evidence>
<dbReference type="InterPro" id="IPR010422">
    <property type="entry name" value="Ccdc124/Oxs1"/>
</dbReference>
<comment type="caution">
    <text evidence="7">The sequence shown here is derived from an EMBL/GenBank/DDBJ whole genome shotgun (WGS) entry which is preliminary data.</text>
</comment>
<feature type="region of interest" description="Disordered" evidence="3">
    <location>
        <begin position="132"/>
        <end position="279"/>
    </location>
</feature>
<protein>
    <recommendedName>
        <fullName evidence="6">UBC core domain-containing protein</fullName>
    </recommendedName>
</protein>
<feature type="compositionally biased region" description="Polar residues" evidence="3">
    <location>
        <begin position="448"/>
        <end position="459"/>
    </location>
</feature>
<dbReference type="PROSITE" id="PS50127">
    <property type="entry name" value="UBC_2"/>
    <property type="match status" value="1"/>
</dbReference>
<dbReference type="InterPro" id="IPR054414">
    <property type="entry name" value="Ccdc124/Oxs1_C"/>
</dbReference>
<dbReference type="InterPro" id="IPR016135">
    <property type="entry name" value="UBQ-conjugating_enzyme/RWD"/>
</dbReference>
<feature type="region of interest" description="Disordered" evidence="3">
    <location>
        <begin position="431"/>
        <end position="459"/>
    </location>
</feature>
<feature type="compositionally biased region" description="Basic and acidic residues" evidence="3">
    <location>
        <begin position="217"/>
        <end position="244"/>
    </location>
</feature>